<evidence type="ECO:0000313" key="2">
    <source>
        <dbReference type="EMBL" id="SHH99696.1"/>
    </source>
</evidence>
<evidence type="ECO:0000313" key="3">
    <source>
        <dbReference type="Proteomes" id="UP000184526"/>
    </source>
</evidence>
<dbReference type="RefSeq" id="WP_072832144.1">
    <property type="nucleotide sequence ID" value="NZ_FQXP01000008.1"/>
</dbReference>
<sequence length="218" mass="24767">MKSFMNVKSVTTIVCGIVSFVCIIIIASTFGVRNVDPNNKEETNNPSSDFYDGKVLENIKGPINEERALEISKQCIKIYFEDDVDSLNLEHNLNLKEGIGTEKDLFIINWLDIKTSQSKYITSIRKDSGYIEQAMKVNYDKGNNIEVITSLGVENLVKSFLKRVYGISNYDNTNLVIEKDSHYGYKAKFENFTSKKTKVILGIDPYKGIIENITNIHE</sequence>
<keyword evidence="1" id="KW-1133">Transmembrane helix</keyword>
<keyword evidence="1" id="KW-0812">Transmembrane</keyword>
<protein>
    <submittedName>
        <fullName evidence="2">Uncharacterized protein</fullName>
    </submittedName>
</protein>
<gene>
    <name evidence="2" type="ORF">SAMN02745196_02287</name>
</gene>
<name>A0A1M5XIW3_9CLOT</name>
<dbReference type="AlphaFoldDB" id="A0A1M5XIW3"/>
<accession>A0A1M5XIW3</accession>
<organism evidence="2 3">
    <name type="scientific">Clostridium collagenovorans DSM 3089</name>
    <dbReference type="NCBI Taxonomy" id="1121306"/>
    <lineage>
        <taxon>Bacteria</taxon>
        <taxon>Bacillati</taxon>
        <taxon>Bacillota</taxon>
        <taxon>Clostridia</taxon>
        <taxon>Eubacteriales</taxon>
        <taxon>Clostridiaceae</taxon>
        <taxon>Clostridium</taxon>
    </lineage>
</organism>
<reference evidence="2 3" key="1">
    <citation type="submission" date="2016-11" db="EMBL/GenBank/DDBJ databases">
        <authorList>
            <person name="Jaros S."/>
            <person name="Januszkiewicz K."/>
            <person name="Wedrychowicz H."/>
        </authorList>
    </citation>
    <scope>NUCLEOTIDE SEQUENCE [LARGE SCALE GENOMIC DNA]</scope>
    <source>
        <strain evidence="2 3">DSM 3089</strain>
    </source>
</reference>
<evidence type="ECO:0000256" key="1">
    <source>
        <dbReference type="SAM" id="Phobius"/>
    </source>
</evidence>
<keyword evidence="1" id="KW-0472">Membrane</keyword>
<dbReference type="Proteomes" id="UP000184526">
    <property type="component" value="Unassembled WGS sequence"/>
</dbReference>
<proteinExistence type="predicted"/>
<dbReference type="EMBL" id="FQXP01000008">
    <property type="protein sequence ID" value="SHH99696.1"/>
    <property type="molecule type" value="Genomic_DNA"/>
</dbReference>
<keyword evidence="3" id="KW-1185">Reference proteome</keyword>
<feature type="transmembrane region" description="Helical" evidence="1">
    <location>
        <begin position="12"/>
        <end position="32"/>
    </location>
</feature>